<sequence length="276" mass="32035">MSRDDSSTKERRKGQRQKESARTLTGDMRRNLLLEFLHCCHLCSLVTDRSNQPPNPCSQWLSQESWDNITQLERLPRFLSITVSFDENSRLWEDWYLTLEPEKRPLPGVWRNVCSGFHMLLLIRCLRLDRLTSCMAQLISDTIGNSFLEYPNIAIDEIFRDSTPNKPLVLFTASRDTNPEKIIEKLAVNLEVRFRAISLGKGQENAASQLIIDSAKMGYWVFISKCHLLLHWLPALEKFVSKLQAIKVHEKFRLWLGSAQKAFSYIHFAKQYSCNA</sequence>
<dbReference type="GO" id="GO:0051959">
    <property type="term" value="F:dynein light intermediate chain binding"/>
    <property type="evidence" value="ECO:0007669"/>
    <property type="project" value="InterPro"/>
</dbReference>
<dbReference type="Proteomes" id="UP001054945">
    <property type="component" value="Unassembled WGS sequence"/>
</dbReference>
<reference evidence="3 4" key="1">
    <citation type="submission" date="2021-06" db="EMBL/GenBank/DDBJ databases">
        <title>Caerostris extrusa draft genome.</title>
        <authorList>
            <person name="Kono N."/>
            <person name="Arakawa K."/>
        </authorList>
    </citation>
    <scope>NUCLEOTIDE SEQUENCE [LARGE SCALE GENOMIC DNA]</scope>
</reference>
<dbReference type="GO" id="GO:0008569">
    <property type="term" value="F:minus-end-directed microtubule motor activity"/>
    <property type="evidence" value="ECO:0007669"/>
    <property type="project" value="InterPro"/>
</dbReference>
<name>A0AAV4Y7E8_CAEEX</name>
<dbReference type="InterPro" id="IPR026983">
    <property type="entry name" value="DHC"/>
</dbReference>
<dbReference type="InterPro" id="IPR027417">
    <property type="entry name" value="P-loop_NTPase"/>
</dbReference>
<proteinExistence type="predicted"/>
<evidence type="ECO:0000313" key="4">
    <source>
        <dbReference type="Proteomes" id="UP001054945"/>
    </source>
</evidence>
<keyword evidence="4" id="KW-1185">Reference proteome</keyword>
<dbReference type="GO" id="GO:0030286">
    <property type="term" value="C:dynein complex"/>
    <property type="evidence" value="ECO:0007669"/>
    <property type="project" value="InterPro"/>
</dbReference>
<gene>
    <name evidence="3" type="primary">DNAH2</name>
    <name evidence="3" type="ORF">CEXT_122201</name>
</gene>
<dbReference type="AlphaFoldDB" id="A0AAV4Y7E8"/>
<protein>
    <submittedName>
        <fullName evidence="3">Dynein heavy chain 2, axonemal</fullName>
    </submittedName>
</protein>
<dbReference type="PANTHER" id="PTHR22878">
    <property type="entry name" value="DYNEIN HEAVY CHAIN 6, AXONEMAL-LIKE-RELATED"/>
    <property type="match status" value="1"/>
</dbReference>
<evidence type="ECO:0000313" key="3">
    <source>
        <dbReference type="EMBL" id="GIZ02366.1"/>
    </source>
</evidence>
<feature type="domain" description="Dynein heavy chain region D6 P-loop" evidence="2">
    <location>
        <begin position="166"/>
        <end position="260"/>
    </location>
</feature>
<dbReference type="GO" id="GO:0045505">
    <property type="term" value="F:dynein intermediate chain binding"/>
    <property type="evidence" value="ECO:0007669"/>
    <property type="project" value="InterPro"/>
</dbReference>
<evidence type="ECO:0000256" key="1">
    <source>
        <dbReference type="SAM" id="MobiDB-lite"/>
    </source>
</evidence>
<dbReference type="EMBL" id="BPLR01018803">
    <property type="protein sequence ID" value="GIZ02366.1"/>
    <property type="molecule type" value="Genomic_DNA"/>
</dbReference>
<dbReference type="InterPro" id="IPR004273">
    <property type="entry name" value="Dynein_heavy_D6_P-loop"/>
</dbReference>
<dbReference type="Pfam" id="PF03028">
    <property type="entry name" value="Dynein_heavy"/>
    <property type="match status" value="1"/>
</dbReference>
<comment type="caution">
    <text evidence="3">The sequence shown here is derived from an EMBL/GenBank/DDBJ whole genome shotgun (WGS) entry which is preliminary data.</text>
</comment>
<feature type="region of interest" description="Disordered" evidence="1">
    <location>
        <begin position="1"/>
        <end position="22"/>
    </location>
</feature>
<dbReference type="GO" id="GO:0007018">
    <property type="term" value="P:microtubule-based movement"/>
    <property type="evidence" value="ECO:0007669"/>
    <property type="project" value="InterPro"/>
</dbReference>
<dbReference type="Gene3D" id="3.40.50.300">
    <property type="entry name" value="P-loop containing nucleotide triphosphate hydrolases"/>
    <property type="match status" value="1"/>
</dbReference>
<organism evidence="3 4">
    <name type="scientific">Caerostris extrusa</name>
    <name type="common">Bark spider</name>
    <name type="synonym">Caerostris bankana</name>
    <dbReference type="NCBI Taxonomy" id="172846"/>
    <lineage>
        <taxon>Eukaryota</taxon>
        <taxon>Metazoa</taxon>
        <taxon>Ecdysozoa</taxon>
        <taxon>Arthropoda</taxon>
        <taxon>Chelicerata</taxon>
        <taxon>Arachnida</taxon>
        <taxon>Araneae</taxon>
        <taxon>Araneomorphae</taxon>
        <taxon>Entelegynae</taxon>
        <taxon>Araneoidea</taxon>
        <taxon>Araneidae</taxon>
        <taxon>Caerostris</taxon>
    </lineage>
</organism>
<accession>A0AAV4Y7E8</accession>
<evidence type="ECO:0000259" key="2">
    <source>
        <dbReference type="Pfam" id="PF03028"/>
    </source>
</evidence>